<dbReference type="OrthoDB" id="1746319at2759"/>
<dbReference type="SUPFAM" id="SSF48264">
    <property type="entry name" value="Cytochrome P450"/>
    <property type="match status" value="1"/>
</dbReference>
<gene>
    <name evidence="1" type="ORF">H5410_040147</name>
</gene>
<protein>
    <recommendedName>
        <fullName evidence="3">Cytochrome P450</fullName>
    </recommendedName>
</protein>
<dbReference type="GO" id="GO:0004497">
    <property type="term" value="F:monooxygenase activity"/>
    <property type="evidence" value="ECO:0007669"/>
    <property type="project" value="InterPro"/>
</dbReference>
<dbReference type="Proteomes" id="UP000824120">
    <property type="component" value="Chromosome 8"/>
</dbReference>
<dbReference type="GO" id="GO:0016705">
    <property type="term" value="F:oxidoreductase activity, acting on paired donors, with incorporation or reduction of molecular oxygen"/>
    <property type="evidence" value="ECO:0007669"/>
    <property type="project" value="InterPro"/>
</dbReference>
<name>A0A9J5XN26_SOLCO</name>
<dbReference type="PANTHER" id="PTHR24299:SF59">
    <property type="entry name" value="CYTOCHROME P450 SUPERFAMILY PROTEIN"/>
    <property type="match status" value="1"/>
</dbReference>
<dbReference type="InterPro" id="IPR036396">
    <property type="entry name" value="Cyt_P450_sf"/>
</dbReference>
<evidence type="ECO:0008006" key="3">
    <source>
        <dbReference type="Google" id="ProtNLM"/>
    </source>
</evidence>
<dbReference type="Gene3D" id="1.10.630.10">
    <property type="entry name" value="Cytochrome P450"/>
    <property type="match status" value="1"/>
</dbReference>
<dbReference type="PANTHER" id="PTHR24299">
    <property type="entry name" value="CYTOCHROME P450 FAMILY 1"/>
    <property type="match status" value="1"/>
</dbReference>
<evidence type="ECO:0000313" key="2">
    <source>
        <dbReference type="Proteomes" id="UP000824120"/>
    </source>
</evidence>
<reference evidence="1 2" key="1">
    <citation type="submission" date="2020-09" db="EMBL/GenBank/DDBJ databases">
        <title>De no assembly of potato wild relative species, Solanum commersonii.</title>
        <authorList>
            <person name="Cho K."/>
        </authorList>
    </citation>
    <scope>NUCLEOTIDE SEQUENCE [LARGE SCALE GENOMIC DNA]</scope>
    <source>
        <strain evidence="1">LZ3.2</strain>
        <tissue evidence="1">Leaf</tissue>
    </source>
</reference>
<sequence length="94" mass="10762">MEEAGKINLADFFPILEKIDLQRIKYRVNNHFGKTRSHGEKNDVLEVLLNFGAENPKEINQNHIKSMLLDLFAGGTNSPITILEWAMAEILRQL</sequence>
<dbReference type="GO" id="GO:0005506">
    <property type="term" value="F:iron ion binding"/>
    <property type="evidence" value="ECO:0007669"/>
    <property type="project" value="InterPro"/>
</dbReference>
<dbReference type="AlphaFoldDB" id="A0A9J5XN26"/>
<proteinExistence type="predicted"/>
<dbReference type="GO" id="GO:0020037">
    <property type="term" value="F:heme binding"/>
    <property type="evidence" value="ECO:0007669"/>
    <property type="project" value="InterPro"/>
</dbReference>
<organism evidence="1 2">
    <name type="scientific">Solanum commersonii</name>
    <name type="common">Commerson's wild potato</name>
    <name type="synonym">Commerson's nightshade</name>
    <dbReference type="NCBI Taxonomy" id="4109"/>
    <lineage>
        <taxon>Eukaryota</taxon>
        <taxon>Viridiplantae</taxon>
        <taxon>Streptophyta</taxon>
        <taxon>Embryophyta</taxon>
        <taxon>Tracheophyta</taxon>
        <taxon>Spermatophyta</taxon>
        <taxon>Magnoliopsida</taxon>
        <taxon>eudicotyledons</taxon>
        <taxon>Gunneridae</taxon>
        <taxon>Pentapetalae</taxon>
        <taxon>asterids</taxon>
        <taxon>lamiids</taxon>
        <taxon>Solanales</taxon>
        <taxon>Solanaceae</taxon>
        <taxon>Solanoideae</taxon>
        <taxon>Solaneae</taxon>
        <taxon>Solanum</taxon>
    </lineage>
</organism>
<accession>A0A9J5XN26</accession>
<evidence type="ECO:0000313" key="1">
    <source>
        <dbReference type="EMBL" id="KAG5589633.1"/>
    </source>
</evidence>
<keyword evidence="2" id="KW-1185">Reference proteome</keyword>
<dbReference type="EMBL" id="JACXVP010000008">
    <property type="protein sequence ID" value="KAG5589633.1"/>
    <property type="molecule type" value="Genomic_DNA"/>
</dbReference>
<comment type="caution">
    <text evidence="1">The sequence shown here is derived from an EMBL/GenBank/DDBJ whole genome shotgun (WGS) entry which is preliminary data.</text>
</comment>